<dbReference type="STRING" id="48698.ENSPFOP00000030175"/>
<dbReference type="EMBL" id="AYCK01001045">
    <property type="status" value="NOT_ANNOTATED_CDS"/>
    <property type="molecule type" value="Genomic_DNA"/>
</dbReference>
<dbReference type="PANTHER" id="PTHR23352">
    <property type="entry name" value="NEURAL PROLIFERATION DIFFERENTIATION AND CONTROL PROTEIN-1 NPDC-1 PROTEIN"/>
    <property type="match status" value="1"/>
</dbReference>
<dbReference type="Pfam" id="PF06809">
    <property type="entry name" value="NPDC1"/>
    <property type="match status" value="1"/>
</dbReference>
<dbReference type="eggNOG" id="KOG3884">
    <property type="taxonomic scope" value="Eukaryota"/>
</dbReference>
<sequence>MLLFSSPRCGHQHRASMPLLLAAAALPLLMLLCYVPVSASLPAHRKCPHPIDCARQRRHHCHPPSSECGSCLSPFREDGEGRCVLKTHHKNGKVRIFTDLDEEIDFLHSIIEKQEVSKIKTTKNQPQKTDSISSPADLEDSRTGASEQKSQNKNRLSGEIPRSTTAAPIPTGAAVPNTPTPHPRFTAADGRAGPLVVPHPKNDTIIVIIISLCVVVGTVCVILASVCYVKLRTESRLAEKVDYPAFRAPSVPPTPANGSSTLDKTLAENAQMYHYQHQKQQMLSMGSHKPEQKGLDAEATSDEEEVGGGFTVYECPGLAPTGEMEVKNPLFDDSTPDYQGIPNHGEASMDRSASMCVRHVADGGRGESDFPST</sequence>
<reference evidence="5" key="1">
    <citation type="submission" date="2013-10" db="EMBL/GenBank/DDBJ databases">
        <authorList>
            <person name="Schartl M."/>
            <person name="Warren W."/>
        </authorList>
    </citation>
    <scope>NUCLEOTIDE SEQUENCE [LARGE SCALE GENOMIC DNA]</scope>
    <source>
        <strain evidence="5">female</strain>
    </source>
</reference>
<reference evidence="4" key="3">
    <citation type="submission" date="2025-09" db="UniProtKB">
        <authorList>
            <consortium name="Ensembl"/>
        </authorList>
    </citation>
    <scope>IDENTIFICATION</scope>
</reference>
<proteinExistence type="predicted"/>
<keyword evidence="5" id="KW-1185">Reference proteome</keyword>
<dbReference type="PANTHER" id="PTHR23352:SF2">
    <property type="entry name" value="NEURAL PROLIFERATION DIFFERENTIATION AND CONTROL PROTEIN 1"/>
    <property type="match status" value="1"/>
</dbReference>
<feature type="signal peptide" evidence="3">
    <location>
        <begin position="1"/>
        <end position="40"/>
    </location>
</feature>
<dbReference type="GO" id="GO:0016020">
    <property type="term" value="C:membrane"/>
    <property type="evidence" value="ECO:0007669"/>
    <property type="project" value="InterPro"/>
</dbReference>
<feature type="transmembrane region" description="Helical" evidence="2">
    <location>
        <begin position="205"/>
        <end position="229"/>
    </location>
</feature>
<dbReference type="OMA" id="TVCWVRL"/>
<dbReference type="Ensembl" id="ENSPFOT00000022944.1">
    <property type="protein sequence ID" value="ENSPFOP00000030175.1"/>
    <property type="gene ID" value="ENSPFOG00000024135.1"/>
</dbReference>
<organism evidence="4 5">
    <name type="scientific">Poecilia formosa</name>
    <name type="common">Amazon molly</name>
    <name type="synonym">Limia formosa</name>
    <dbReference type="NCBI Taxonomy" id="48698"/>
    <lineage>
        <taxon>Eukaryota</taxon>
        <taxon>Metazoa</taxon>
        <taxon>Chordata</taxon>
        <taxon>Craniata</taxon>
        <taxon>Vertebrata</taxon>
        <taxon>Euteleostomi</taxon>
        <taxon>Actinopterygii</taxon>
        <taxon>Neopterygii</taxon>
        <taxon>Teleostei</taxon>
        <taxon>Neoteleostei</taxon>
        <taxon>Acanthomorphata</taxon>
        <taxon>Ovalentaria</taxon>
        <taxon>Atherinomorphae</taxon>
        <taxon>Cyprinodontiformes</taxon>
        <taxon>Poeciliidae</taxon>
        <taxon>Poeciliinae</taxon>
        <taxon>Poecilia</taxon>
    </lineage>
</organism>
<evidence type="ECO:0000256" key="1">
    <source>
        <dbReference type="SAM" id="MobiDB-lite"/>
    </source>
</evidence>
<dbReference type="GeneTree" id="ENSGT00440000038604"/>
<feature type="compositionally biased region" description="Polar residues" evidence="1">
    <location>
        <begin position="122"/>
        <end position="134"/>
    </location>
</feature>
<evidence type="ECO:0000313" key="5">
    <source>
        <dbReference type="Proteomes" id="UP000028760"/>
    </source>
</evidence>
<keyword evidence="2" id="KW-0472">Membrane</keyword>
<accession>A0A096MFI4</accession>
<keyword evidence="3" id="KW-0732">Signal</keyword>
<dbReference type="InterPro" id="IPR009635">
    <property type="entry name" value="NPDC1"/>
</dbReference>
<name>A0A096MFI4_POEFO</name>
<feature type="compositionally biased region" description="Polar residues" evidence="1">
    <location>
        <begin position="143"/>
        <end position="155"/>
    </location>
</feature>
<evidence type="ECO:0000256" key="3">
    <source>
        <dbReference type="SAM" id="SignalP"/>
    </source>
</evidence>
<dbReference type="Proteomes" id="UP000028760">
    <property type="component" value="Unassembled WGS sequence"/>
</dbReference>
<protein>
    <submittedName>
        <fullName evidence="4">Neural proliferation, differentiation and control, 1a</fullName>
    </submittedName>
</protein>
<keyword evidence="2" id="KW-1133">Transmembrane helix</keyword>
<dbReference type="AlphaFoldDB" id="A0A096MFI4"/>
<keyword evidence="2" id="KW-0812">Transmembrane</keyword>
<evidence type="ECO:0000313" key="4">
    <source>
        <dbReference type="Ensembl" id="ENSPFOP00000030175.1"/>
    </source>
</evidence>
<feature type="region of interest" description="Disordered" evidence="1">
    <location>
        <begin position="118"/>
        <end position="187"/>
    </location>
</feature>
<reference evidence="4" key="2">
    <citation type="submission" date="2025-08" db="UniProtKB">
        <authorList>
            <consortium name="Ensembl"/>
        </authorList>
    </citation>
    <scope>IDENTIFICATION</scope>
</reference>
<feature type="chain" id="PRO_5001920362" evidence="3">
    <location>
        <begin position="41"/>
        <end position="373"/>
    </location>
</feature>
<evidence type="ECO:0000256" key="2">
    <source>
        <dbReference type="SAM" id="Phobius"/>
    </source>
</evidence>